<evidence type="ECO:0000313" key="1">
    <source>
        <dbReference type="Proteomes" id="UP000038040"/>
    </source>
</evidence>
<dbReference type="AlphaFoldDB" id="A0A0N4U2Y7"/>
<dbReference type="WBParaSite" id="DME_0000106801-mRNA-1">
    <property type="protein sequence ID" value="DME_0000106801-mRNA-1"/>
    <property type="gene ID" value="DME_0000106801"/>
</dbReference>
<reference evidence="2" key="1">
    <citation type="submission" date="2017-02" db="UniProtKB">
        <authorList>
            <consortium name="WormBaseParasite"/>
        </authorList>
    </citation>
    <scope>IDENTIFICATION</scope>
</reference>
<dbReference type="Proteomes" id="UP000038040">
    <property type="component" value="Unplaced"/>
</dbReference>
<sequence>LIGIFEGKYHTYCSNQSETYPIIGLRIGFDEILQRWETRNGKIRAPAGCYCFESRITIDENCPGTLITKNGTIEYAIIVKLKTSGRIGHSENVKMKPVFVVPVVDISWYTSFRAPVFVQKNYKKKFLCCNKINATLCIELEKAAFITGEKINVYGEIDNQHNSKPIKEGLVELVSVFRCRCKGAQKYSLILVIFKLENFTVQIAL</sequence>
<proteinExistence type="predicted"/>
<evidence type="ECO:0000313" key="2">
    <source>
        <dbReference type="WBParaSite" id="DME_0000106801-mRNA-1"/>
    </source>
</evidence>
<dbReference type="InterPro" id="IPR014752">
    <property type="entry name" value="Arrestin-like_C"/>
</dbReference>
<accession>A0A0N4U2Y7</accession>
<dbReference type="Gene3D" id="2.60.40.640">
    <property type="match status" value="2"/>
</dbReference>
<name>A0A0N4U2Y7_DRAME</name>
<organism evidence="1 2">
    <name type="scientific">Dracunculus medinensis</name>
    <name type="common">Guinea worm</name>
    <dbReference type="NCBI Taxonomy" id="318479"/>
    <lineage>
        <taxon>Eukaryota</taxon>
        <taxon>Metazoa</taxon>
        <taxon>Ecdysozoa</taxon>
        <taxon>Nematoda</taxon>
        <taxon>Chromadorea</taxon>
        <taxon>Rhabditida</taxon>
        <taxon>Spirurina</taxon>
        <taxon>Dracunculoidea</taxon>
        <taxon>Dracunculidae</taxon>
        <taxon>Dracunculus</taxon>
    </lineage>
</organism>
<protein>
    <submittedName>
        <fullName evidence="2">Arrestin_C domain-containing protein</fullName>
    </submittedName>
</protein>